<comment type="caution">
    <text evidence="1">The sequence shown here is derived from an EMBL/GenBank/DDBJ whole genome shotgun (WGS) entry which is preliminary data.</text>
</comment>
<dbReference type="AlphaFoldDB" id="A0AAE0W2C4"/>
<reference evidence="1" key="3">
    <citation type="submission" date="2023-05" db="EMBL/GenBank/DDBJ databases">
        <authorList>
            <person name="Smith C.H."/>
        </authorList>
    </citation>
    <scope>NUCLEOTIDE SEQUENCE</scope>
    <source>
        <strain evidence="1">CHS0354</strain>
        <tissue evidence="1">Mantle</tissue>
    </source>
</reference>
<organism evidence="1 2">
    <name type="scientific">Potamilus streckersoni</name>
    <dbReference type="NCBI Taxonomy" id="2493646"/>
    <lineage>
        <taxon>Eukaryota</taxon>
        <taxon>Metazoa</taxon>
        <taxon>Spiralia</taxon>
        <taxon>Lophotrochozoa</taxon>
        <taxon>Mollusca</taxon>
        <taxon>Bivalvia</taxon>
        <taxon>Autobranchia</taxon>
        <taxon>Heteroconchia</taxon>
        <taxon>Palaeoheterodonta</taxon>
        <taxon>Unionida</taxon>
        <taxon>Unionoidea</taxon>
        <taxon>Unionidae</taxon>
        <taxon>Ambleminae</taxon>
        <taxon>Lampsilini</taxon>
        <taxon>Potamilus</taxon>
    </lineage>
</organism>
<name>A0AAE0W2C4_9BIVA</name>
<proteinExistence type="predicted"/>
<sequence>MKKKRFQWLSNLRKFVMNNVCWKIRKKNQRKQEIIESEVNVGLHLHERNRDFLQRRSTTQPVRKILPEAPIFSQQITRLYPDISIQKSSCSDLGSRDHLCKDIFSLEDDTSLLILLTEETMRQHPFPMVRQKTLPVIPLPWITKITDIREGNRVELQAGLPTATIYEDLERSWITWRIFESAWGSYPYLITQMQVVPYIRKRSPFYFHLIFGQRFGEHDPLTRPGKLESTNDQPKGDVQSQDFGNYLKDAQIRETIADIHISTGQSNSEHPISKLPSTDTLKINWSGIDINIQELHLTSLLAEDGDYKKLYKGYYGDIHFIAADYRRIPKKLEMNVLARLRSPDLIE</sequence>
<reference evidence="1" key="1">
    <citation type="journal article" date="2021" name="Genome Biol. Evol.">
        <title>A High-Quality Reference Genome for a Parasitic Bivalve with Doubly Uniparental Inheritance (Bivalvia: Unionida).</title>
        <authorList>
            <person name="Smith C.H."/>
        </authorList>
    </citation>
    <scope>NUCLEOTIDE SEQUENCE</scope>
    <source>
        <strain evidence="1">CHS0354</strain>
    </source>
</reference>
<reference evidence="1" key="2">
    <citation type="journal article" date="2021" name="Genome Biol. Evol.">
        <title>Developing a high-quality reference genome for a parasitic bivalve with doubly uniparental inheritance (Bivalvia: Unionida).</title>
        <authorList>
            <person name="Smith C.H."/>
        </authorList>
    </citation>
    <scope>NUCLEOTIDE SEQUENCE</scope>
    <source>
        <strain evidence="1">CHS0354</strain>
        <tissue evidence="1">Mantle</tissue>
    </source>
</reference>
<evidence type="ECO:0000313" key="1">
    <source>
        <dbReference type="EMBL" id="KAK3599518.1"/>
    </source>
</evidence>
<dbReference type="EMBL" id="JAEAOA010000455">
    <property type="protein sequence ID" value="KAK3599518.1"/>
    <property type="molecule type" value="Genomic_DNA"/>
</dbReference>
<accession>A0AAE0W2C4</accession>
<keyword evidence="2" id="KW-1185">Reference proteome</keyword>
<protein>
    <submittedName>
        <fullName evidence="1">Uncharacterized protein</fullName>
    </submittedName>
</protein>
<dbReference type="Proteomes" id="UP001195483">
    <property type="component" value="Unassembled WGS sequence"/>
</dbReference>
<gene>
    <name evidence="1" type="ORF">CHS0354_006647</name>
</gene>
<evidence type="ECO:0000313" key="2">
    <source>
        <dbReference type="Proteomes" id="UP001195483"/>
    </source>
</evidence>